<dbReference type="GO" id="GO:0005634">
    <property type="term" value="C:nucleus"/>
    <property type="evidence" value="ECO:0007669"/>
    <property type="project" value="TreeGrafter"/>
</dbReference>
<dbReference type="SUPFAM" id="SSF52821">
    <property type="entry name" value="Rhodanese/Cell cycle control phosphatase"/>
    <property type="match status" value="1"/>
</dbReference>
<accession>A0AAD5V0B0</accession>
<gene>
    <name evidence="2" type="ORF">NLI96_g9338</name>
</gene>
<dbReference type="InterPro" id="IPR001763">
    <property type="entry name" value="Rhodanese-like_dom"/>
</dbReference>
<name>A0AAD5V0B0_9APHY</name>
<proteinExistence type="predicted"/>
<sequence length="154" mass="16744">MSSEIKPNEPTPSSAASVPSWAVHLPAPQSNPAWIEQSEVEDLIKSSATKAGVDFLIVDVRRNDLENYLLKTAVNVPAQTFHQTLPTLVSIWRNIPLVIFYCGSCGGRGPRCASWYQDALNAESITTSEARILTGGVKAWVAKYGETSDLVQKA</sequence>
<dbReference type="GO" id="GO:0005737">
    <property type="term" value="C:cytoplasm"/>
    <property type="evidence" value="ECO:0007669"/>
    <property type="project" value="TreeGrafter"/>
</dbReference>
<evidence type="ECO:0000313" key="2">
    <source>
        <dbReference type="EMBL" id="KAJ3479052.1"/>
    </source>
</evidence>
<dbReference type="PANTHER" id="PTHR10828:SF50">
    <property type="entry name" value="REDUCTASE (ARC2), PUTATIVE (AFU_ORTHOLOGUE AFUA_6G13400)-RELATED"/>
    <property type="match status" value="1"/>
</dbReference>
<dbReference type="InterPro" id="IPR036873">
    <property type="entry name" value="Rhodanese-like_dom_sf"/>
</dbReference>
<evidence type="ECO:0000259" key="1">
    <source>
        <dbReference type="PROSITE" id="PS50206"/>
    </source>
</evidence>
<keyword evidence="3" id="KW-1185">Reference proteome</keyword>
<evidence type="ECO:0000313" key="3">
    <source>
        <dbReference type="Proteomes" id="UP001212997"/>
    </source>
</evidence>
<dbReference type="GO" id="GO:0004725">
    <property type="term" value="F:protein tyrosine phosphatase activity"/>
    <property type="evidence" value="ECO:0007669"/>
    <property type="project" value="TreeGrafter"/>
</dbReference>
<dbReference type="PANTHER" id="PTHR10828">
    <property type="entry name" value="M-PHASE INDUCER PHOSPHATASE DUAL SPECIFICITY PHOSPHATASE CDC25"/>
    <property type="match status" value="1"/>
</dbReference>
<dbReference type="Gene3D" id="3.40.250.10">
    <property type="entry name" value="Rhodanese-like domain"/>
    <property type="match status" value="1"/>
</dbReference>
<organism evidence="2 3">
    <name type="scientific">Meripilus lineatus</name>
    <dbReference type="NCBI Taxonomy" id="2056292"/>
    <lineage>
        <taxon>Eukaryota</taxon>
        <taxon>Fungi</taxon>
        <taxon>Dikarya</taxon>
        <taxon>Basidiomycota</taxon>
        <taxon>Agaricomycotina</taxon>
        <taxon>Agaricomycetes</taxon>
        <taxon>Polyporales</taxon>
        <taxon>Meripilaceae</taxon>
        <taxon>Meripilus</taxon>
    </lineage>
</organism>
<protein>
    <recommendedName>
        <fullName evidence="1">Rhodanese domain-containing protein</fullName>
    </recommendedName>
</protein>
<dbReference type="EMBL" id="JANAWD010000466">
    <property type="protein sequence ID" value="KAJ3479052.1"/>
    <property type="molecule type" value="Genomic_DNA"/>
</dbReference>
<dbReference type="Pfam" id="PF00581">
    <property type="entry name" value="Rhodanese"/>
    <property type="match status" value="1"/>
</dbReference>
<dbReference type="AlphaFoldDB" id="A0AAD5V0B0"/>
<feature type="domain" description="Rhodanese" evidence="1">
    <location>
        <begin position="51"/>
        <end position="149"/>
    </location>
</feature>
<dbReference type="Proteomes" id="UP001212997">
    <property type="component" value="Unassembled WGS sequence"/>
</dbReference>
<reference evidence="2" key="1">
    <citation type="submission" date="2022-07" db="EMBL/GenBank/DDBJ databases">
        <title>Genome Sequence of Physisporinus lineatus.</title>
        <authorList>
            <person name="Buettner E."/>
        </authorList>
    </citation>
    <scope>NUCLEOTIDE SEQUENCE</scope>
    <source>
        <strain evidence="2">VT162</strain>
    </source>
</reference>
<comment type="caution">
    <text evidence="2">The sequence shown here is derived from an EMBL/GenBank/DDBJ whole genome shotgun (WGS) entry which is preliminary data.</text>
</comment>
<dbReference type="PROSITE" id="PS50206">
    <property type="entry name" value="RHODANESE_3"/>
    <property type="match status" value="1"/>
</dbReference>